<protein>
    <submittedName>
        <fullName evidence="2">Rpl22 protein</fullName>
    </submittedName>
</protein>
<feature type="non-terminal residue" evidence="2">
    <location>
        <position position="424"/>
    </location>
</feature>
<comment type="caution">
    <text evidence="2">The sequence shown here is derived from an EMBL/GenBank/DDBJ whole genome shotgun (WGS) entry which is preliminary data.</text>
</comment>
<name>A0A812K2U3_SYMPI</name>
<feature type="transmembrane region" description="Helical" evidence="1">
    <location>
        <begin position="402"/>
        <end position="423"/>
    </location>
</feature>
<feature type="transmembrane region" description="Helical" evidence="1">
    <location>
        <begin position="101"/>
        <end position="120"/>
    </location>
</feature>
<evidence type="ECO:0000313" key="2">
    <source>
        <dbReference type="EMBL" id="CAE7215644.1"/>
    </source>
</evidence>
<dbReference type="EMBL" id="CAJNIZ010002861">
    <property type="protein sequence ID" value="CAE7215644.1"/>
    <property type="molecule type" value="Genomic_DNA"/>
</dbReference>
<accession>A0A812K2U3</accession>
<reference evidence="2" key="1">
    <citation type="submission" date="2021-02" db="EMBL/GenBank/DDBJ databases">
        <authorList>
            <person name="Dougan E. K."/>
            <person name="Rhodes N."/>
            <person name="Thang M."/>
            <person name="Chan C."/>
        </authorList>
    </citation>
    <scope>NUCLEOTIDE SEQUENCE</scope>
</reference>
<keyword evidence="1" id="KW-1133">Transmembrane helix</keyword>
<keyword evidence="3" id="KW-1185">Reference proteome</keyword>
<proteinExistence type="predicted"/>
<gene>
    <name evidence="2" type="primary">rpl22</name>
    <name evidence="2" type="ORF">SPIL2461_LOCUS2580</name>
</gene>
<feature type="transmembrane region" description="Helical" evidence="1">
    <location>
        <begin position="229"/>
        <end position="250"/>
    </location>
</feature>
<keyword evidence="1" id="KW-0472">Membrane</keyword>
<evidence type="ECO:0000313" key="3">
    <source>
        <dbReference type="Proteomes" id="UP000649617"/>
    </source>
</evidence>
<feature type="transmembrane region" description="Helical" evidence="1">
    <location>
        <begin position="70"/>
        <end position="89"/>
    </location>
</feature>
<organism evidence="2 3">
    <name type="scientific">Symbiodinium pilosum</name>
    <name type="common">Dinoflagellate</name>
    <dbReference type="NCBI Taxonomy" id="2952"/>
    <lineage>
        <taxon>Eukaryota</taxon>
        <taxon>Sar</taxon>
        <taxon>Alveolata</taxon>
        <taxon>Dinophyceae</taxon>
        <taxon>Suessiales</taxon>
        <taxon>Symbiodiniaceae</taxon>
        <taxon>Symbiodinium</taxon>
    </lineage>
</organism>
<feature type="transmembrane region" description="Helical" evidence="1">
    <location>
        <begin position="197"/>
        <end position="217"/>
    </location>
</feature>
<sequence length="424" mass="47448">MEPAKPEIIQAVHAYHALAGFGHALRRSPSGKHRSSFKTDRIDQFWSHSWHGSKFNKVLTAMYLNNGMRAVLVSSLTSLMMMILVFMGLIPELHPRPGLPGISWCLLTGFGIYLLVLFGWRPRHSIFLDMLCINQADEVEQVAGVLSMGAFLKCSDALLVLWDATYTRRLWCVFEMSAFLHSRPAGERPKLIIRPTILGPCLISLPTGFFAIIVAIGSLDWEELVEKTYILFPLMGLCASIGGYASIAALRAYFGSVQLLQDELCNFTVLDSLCSCCSARHMSKRGQPLPCDRKIVLQCITEWFGSIEAFDAKVRTDVLELLSEQLSSEIWTYTQCAGSAVPILWHLMDNATTFFDHADMLHILWAVRELIRGLGWTLGVVPLVFFVGVSLAYALRRRRRWLCCSVLVNAFIVGVLVLVFVAAL</sequence>
<evidence type="ECO:0000256" key="1">
    <source>
        <dbReference type="SAM" id="Phobius"/>
    </source>
</evidence>
<dbReference type="Proteomes" id="UP000649617">
    <property type="component" value="Unassembled WGS sequence"/>
</dbReference>
<dbReference type="AlphaFoldDB" id="A0A812K2U3"/>
<keyword evidence="1" id="KW-0812">Transmembrane</keyword>